<keyword evidence="3 5" id="KW-0560">Oxidoreductase</keyword>
<reference evidence="6 7" key="1">
    <citation type="journal article" date="2019" name="Int. J. Syst. Evol. Microbiol.">
        <title>The Global Catalogue of Microorganisms (GCM) 10K type strain sequencing project: providing services to taxonomists for standard genome sequencing and annotation.</title>
        <authorList>
            <consortium name="The Broad Institute Genomics Platform"/>
            <consortium name="The Broad Institute Genome Sequencing Center for Infectious Disease"/>
            <person name="Wu L."/>
            <person name="Ma J."/>
        </authorList>
    </citation>
    <scope>NUCLEOTIDE SEQUENCE [LARGE SCALE GENOMIC DNA]</scope>
    <source>
        <strain evidence="6 7">JCM 3272</strain>
    </source>
</reference>
<dbReference type="InterPro" id="IPR004294">
    <property type="entry name" value="Carotenoid_Oase"/>
</dbReference>
<dbReference type="PANTHER" id="PTHR10543">
    <property type="entry name" value="BETA-CAROTENE DIOXYGENASE"/>
    <property type="match status" value="1"/>
</dbReference>
<accession>A0ABN3I058</accession>
<dbReference type="Pfam" id="PF03055">
    <property type="entry name" value="RPE65"/>
    <property type="match status" value="2"/>
</dbReference>
<keyword evidence="7" id="KW-1185">Reference proteome</keyword>
<evidence type="ECO:0000313" key="6">
    <source>
        <dbReference type="EMBL" id="GAA2391789.1"/>
    </source>
</evidence>
<comment type="caution">
    <text evidence="6">The sequence shown here is derived from an EMBL/GenBank/DDBJ whole genome shotgun (WGS) entry which is preliminary data.</text>
</comment>
<evidence type="ECO:0000256" key="4">
    <source>
        <dbReference type="ARBA" id="ARBA00023004"/>
    </source>
</evidence>
<dbReference type="Proteomes" id="UP001501444">
    <property type="component" value="Unassembled WGS sequence"/>
</dbReference>
<gene>
    <name evidence="6" type="ORF">GCM10010170_104330</name>
</gene>
<evidence type="ECO:0000256" key="5">
    <source>
        <dbReference type="RuleBase" id="RU364048"/>
    </source>
</evidence>
<comment type="cofactor">
    <cofactor evidence="5">
        <name>Fe(2+)</name>
        <dbReference type="ChEBI" id="CHEBI:29033"/>
    </cofactor>
    <text evidence="5">Binds 1 Fe(2+) ion per subunit.</text>
</comment>
<dbReference type="EC" id="1.13.11.-" evidence="5"/>
<keyword evidence="2 5" id="KW-0479">Metal-binding</keyword>
<dbReference type="PANTHER" id="PTHR10543:SF89">
    <property type="entry name" value="CAROTENOID 9,10(9',10')-CLEAVAGE DIOXYGENASE 1"/>
    <property type="match status" value="1"/>
</dbReference>
<evidence type="ECO:0000256" key="2">
    <source>
        <dbReference type="ARBA" id="ARBA00022723"/>
    </source>
</evidence>
<dbReference type="EMBL" id="BAAARV010000124">
    <property type="protein sequence ID" value="GAA2391789.1"/>
    <property type="molecule type" value="Genomic_DNA"/>
</dbReference>
<dbReference type="RefSeq" id="WP_344620218.1">
    <property type="nucleotide sequence ID" value="NZ_BAAARV010000124.1"/>
</dbReference>
<keyword evidence="4 5" id="KW-0408">Iron</keyword>
<protein>
    <recommendedName>
        <fullName evidence="5">Dioxygenase</fullName>
        <ecNumber evidence="5">1.13.11.-</ecNumber>
    </recommendedName>
</protein>
<proteinExistence type="inferred from homology"/>
<comment type="similarity">
    <text evidence="1 5">Belongs to the carotenoid oxygenase family.</text>
</comment>
<evidence type="ECO:0000313" key="7">
    <source>
        <dbReference type="Proteomes" id="UP001501444"/>
    </source>
</evidence>
<name>A0ABN3I058_9ACTN</name>
<keyword evidence="5" id="KW-0223">Dioxygenase</keyword>
<sequence length="420" mass="46133">MDDDEHSYAAPVADEIEARDLVVDGALPLELTGRYFRNGPNPRPGDFAPHWFLGRGMIHGVRLRDGRAEWYRNRWIDAEGRPNTSVLDHAGRLFALVENALPVEIDRELGVLGPCDFGGRLTTAMTAHPKEDPDTGDLHFFGYSALPPFLTYHRLGAAGRLVESREIEVPGPTMMHDFAITEHHVVWLDLPVVFDRDLLGRTMPYRWSDSYGARIGVMPKVGGQVQWFEVEPCYVFHVGNASEDAAGRVVLDAVRYARPAWMATWAGIGGAAEGDANATTRLYRWTLDPATGSVAEEERDDRPVEFPTLNDARTGRPNRYLYAVSGDAIVKYDDAGPTQTDALGAGWHVGEAVFVPALQAADPAEDHGWLVSIATHDRPGVASRLLVHDATDVGAGPVATVHLPRRVPAGFHGRWIGDAR</sequence>
<evidence type="ECO:0000256" key="3">
    <source>
        <dbReference type="ARBA" id="ARBA00023002"/>
    </source>
</evidence>
<evidence type="ECO:0000256" key="1">
    <source>
        <dbReference type="ARBA" id="ARBA00006787"/>
    </source>
</evidence>
<organism evidence="6 7">
    <name type="scientific">Dactylosporangium salmoneum</name>
    <dbReference type="NCBI Taxonomy" id="53361"/>
    <lineage>
        <taxon>Bacteria</taxon>
        <taxon>Bacillati</taxon>
        <taxon>Actinomycetota</taxon>
        <taxon>Actinomycetes</taxon>
        <taxon>Micromonosporales</taxon>
        <taxon>Micromonosporaceae</taxon>
        <taxon>Dactylosporangium</taxon>
    </lineage>
</organism>